<feature type="region of interest" description="Disordered" evidence="1">
    <location>
        <begin position="171"/>
        <end position="198"/>
    </location>
</feature>
<evidence type="ECO:0000256" key="1">
    <source>
        <dbReference type="SAM" id="MobiDB-lite"/>
    </source>
</evidence>
<sequence length="198" mass="22354">MNEKQRRRRTCLDQMRRELAERQRRLRGGDPAGKVLLQLLALLSGALAMMPPIPMPTLSLPFRPARQPSSSIDEDRGPTAYAMERGLEPLDYASSRMRPPPSFRRLVKDLSRPRKADEARELLEARVPPAVVEWLRDSIESGDLWRLRMAARPGASDDEVIGSMLAAAQMWEAERQQVEPPEPEAPDDDPDDKKGPNP</sequence>
<protein>
    <submittedName>
        <fullName evidence="2">Uncharacterized protein</fullName>
    </submittedName>
</protein>
<name>A0A4Q2SZ56_9HYPH</name>
<dbReference type="EMBL" id="SDVB01000253">
    <property type="protein sequence ID" value="RYC09880.1"/>
    <property type="molecule type" value="Genomic_DNA"/>
</dbReference>
<dbReference type="OrthoDB" id="8404444at2"/>
<comment type="caution">
    <text evidence="2">The sequence shown here is derived from an EMBL/GenBank/DDBJ whole genome shotgun (WGS) entry which is preliminary data.</text>
</comment>
<dbReference type="AlphaFoldDB" id="A0A4Q2SZ56"/>
<feature type="compositionally biased region" description="Acidic residues" evidence="1">
    <location>
        <begin position="181"/>
        <end position="190"/>
    </location>
</feature>
<accession>A0A4Q2SZ56</accession>
<dbReference type="Proteomes" id="UP000291088">
    <property type="component" value="Unassembled WGS sequence"/>
</dbReference>
<dbReference type="RefSeq" id="WP_129333279.1">
    <property type="nucleotide sequence ID" value="NZ_SDVB01000253.1"/>
</dbReference>
<gene>
    <name evidence="2" type="ORF">EUU22_17495</name>
</gene>
<evidence type="ECO:0000313" key="2">
    <source>
        <dbReference type="EMBL" id="RYC09880.1"/>
    </source>
</evidence>
<keyword evidence="3" id="KW-1185">Reference proteome</keyword>
<proteinExistence type="predicted"/>
<reference evidence="2 3" key="1">
    <citation type="submission" date="2019-01" db="EMBL/GenBank/DDBJ databases">
        <authorList>
            <person name="Deng T."/>
        </authorList>
    </citation>
    <scope>NUCLEOTIDE SEQUENCE [LARGE SCALE GENOMIC DNA]</scope>
    <source>
        <strain evidence="2 3">F8825</strain>
    </source>
</reference>
<evidence type="ECO:0000313" key="3">
    <source>
        <dbReference type="Proteomes" id="UP000291088"/>
    </source>
</evidence>
<organism evidence="2 3">
    <name type="scientific">Ciceribacter ferrooxidans</name>
    <dbReference type="NCBI Taxonomy" id="2509717"/>
    <lineage>
        <taxon>Bacteria</taxon>
        <taxon>Pseudomonadati</taxon>
        <taxon>Pseudomonadota</taxon>
        <taxon>Alphaproteobacteria</taxon>
        <taxon>Hyphomicrobiales</taxon>
        <taxon>Rhizobiaceae</taxon>
        <taxon>Ciceribacter</taxon>
    </lineage>
</organism>